<name>A0ABS0WM50_9FLAO</name>
<feature type="signal peptide" evidence="1">
    <location>
        <begin position="1"/>
        <end position="19"/>
    </location>
</feature>
<keyword evidence="3" id="KW-1185">Reference proteome</keyword>
<dbReference type="Proteomes" id="UP000623301">
    <property type="component" value="Unassembled WGS sequence"/>
</dbReference>
<dbReference type="EMBL" id="JAEHFJ010000001">
    <property type="protein sequence ID" value="MBJ2173057.1"/>
    <property type="molecule type" value="Genomic_DNA"/>
</dbReference>
<keyword evidence="1" id="KW-0732">Signal</keyword>
<evidence type="ECO:0000256" key="1">
    <source>
        <dbReference type="SAM" id="SignalP"/>
    </source>
</evidence>
<proteinExistence type="predicted"/>
<sequence>MKKIITTFTLICFVTFVNAQNFKALYEKILTFDTQEQYDEADKDILKAVDYLLTHEHNEKTENYKYALKSMIKWMDGTSKYAIIIGGKLAEDLSNKSLMLNMYMAGMAKYLLTERFENNRYVDIQAQKEKNFMERDAVREIQLNGAKIVLDYIENFAKIEPSKKIKKAIKAYKKDKLYSYMFD</sequence>
<feature type="chain" id="PRO_5047092766" description="HEAT repeat domain-containing protein" evidence="1">
    <location>
        <begin position="20"/>
        <end position="183"/>
    </location>
</feature>
<reference evidence="2 3" key="1">
    <citation type="submission" date="2020-12" db="EMBL/GenBank/DDBJ databases">
        <title>Aureibaculum luteum sp. nov. and Aureibaculum flavum sp. nov., novel members of the family Flavobacteriaceae isolated from Antarctic intertidal sediments.</title>
        <authorList>
            <person name="He X."/>
            <person name="Zhang X."/>
        </authorList>
    </citation>
    <scope>NUCLEOTIDE SEQUENCE [LARGE SCALE GENOMIC DNA]</scope>
    <source>
        <strain evidence="2 3">A20</strain>
    </source>
</reference>
<evidence type="ECO:0008006" key="4">
    <source>
        <dbReference type="Google" id="ProtNLM"/>
    </source>
</evidence>
<dbReference type="RefSeq" id="WP_198839863.1">
    <property type="nucleotide sequence ID" value="NZ_JAEHFJ010000001.1"/>
</dbReference>
<evidence type="ECO:0000313" key="2">
    <source>
        <dbReference type="EMBL" id="MBJ2173057.1"/>
    </source>
</evidence>
<protein>
    <recommendedName>
        <fullName evidence="4">HEAT repeat domain-containing protein</fullName>
    </recommendedName>
</protein>
<evidence type="ECO:0000313" key="3">
    <source>
        <dbReference type="Proteomes" id="UP000623301"/>
    </source>
</evidence>
<gene>
    <name evidence="2" type="ORF">JBL43_02330</name>
</gene>
<accession>A0ABS0WM50</accession>
<comment type="caution">
    <text evidence="2">The sequence shown here is derived from an EMBL/GenBank/DDBJ whole genome shotgun (WGS) entry which is preliminary data.</text>
</comment>
<organism evidence="2 3">
    <name type="scientific">Aureibaculum flavum</name>
    <dbReference type="NCBI Taxonomy" id="2795986"/>
    <lineage>
        <taxon>Bacteria</taxon>
        <taxon>Pseudomonadati</taxon>
        <taxon>Bacteroidota</taxon>
        <taxon>Flavobacteriia</taxon>
        <taxon>Flavobacteriales</taxon>
        <taxon>Flavobacteriaceae</taxon>
        <taxon>Aureibaculum</taxon>
    </lineage>
</organism>